<evidence type="ECO:0000313" key="4">
    <source>
        <dbReference type="Proteomes" id="UP000188929"/>
    </source>
</evidence>
<gene>
    <name evidence="3" type="ORF">BL253_03515</name>
</gene>
<dbReference type="OrthoDB" id="3215209at2"/>
<protein>
    <submittedName>
        <fullName evidence="3">Transcriptional regulator</fullName>
    </submittedName>
</protein>
<feature type="signal peptide" evidence="2">
    <location>
        <begin position="1"/>
        <end position="30"/>
    </location>
</feature>
<dbReference type="AlphaFoldDB" id="A0A1V2IIQ8"/>
<organism evidence="3 4">
    <name type="scientific">Pseudofrankia asymbiotica</name>
    <dbReference type="NCBI Taxonomy" id="1834516"/>
    <lineage>
        <taxon>Bacteria</taxon>
        <taxon>Bacillati</taxon>
        <taxon>Actinomycetota</taxon>
        <taxon>Actinomycetes</taxon>
        <taxon>Frankiales</taxon>
        <taxon>Frankiaceae</taxon>
        <taxon>Pseudofrankia</taxon>
    </lineage>
</organism>
<dbReference type="EMBL" id="MOMC01000008">
    <property type="protein sequence ID" value="ONH32809.1"/>
    <property type="molecule type" value="Genomic_DNA"/>
</dbReference>
<feature type="chain" id="PRO_5012617982" evidence="2">
    <location>
        <begin position="31"/>
        <end position="171"/>
    </location>
</feature>
<keyword evidence="4" id="KW-1185">Reference proteome</keyword>
<dbReference type="Proteomes" id="UP000188929">
    <property type="component" value="Unassembled WGS sequence"/>
</dbReference>
<proteinExistence type="predicted"/>
<keyword evidence="2" id="KW-0732">Signal</keyword>
<sequence>MRFSRNVRRTISVTLAGAAVVGAAALPASAATATAPSAARPSAASSSAASPARQQVRVDIAIAPASLPAGARAVLVRDVTAGTVVGVYRLKTGEVTHVTVTVPAGTTLEISALTSADANRPAGLGTVRVVVGAKGSTAAGNTVTVTFRRGGKPQASPSAQLGRQGARVSVR</sequence>
<comment type="caution">
    <text evidence="3">The sequence shown here is derived from an EMBL/GenBank/DDBJ whole genome shotgun (WGS) entry which is preliminary data.</text>
</comment>
<evidence type="ECO:0000256" key="2">
    <source>
        <dbReference type="SAM" id="SignalP"/>
    </source>
</evidence>
<feature type="region of interest" description="Disordered" evidence="1">
    <location>
        <begin position="149"/>
        <end position="171"/>
    </location>
</feature>
<name>A0A1V2IIQ8_9ACTN</name>
<evidence type="ECO:0000256" key="1">
    <source>
        <dbReference type="SAM" id="MobiDB-lite"/>
    </source>
</evidence>
<evidence type="ECO:0000313" key="3">
    <source>
        <dbReference type="EMBL" id="ONH32809.1"/>
    </source>
</evidence>
<accession>A0A1V2IIQ8</accession>
<reference evidence="4" key="1">
    <citation type="submission" date="2016-10" db="EMBL/GenBank/DDBJ databases">
        <title>Frankia sp. NRRL B-16386 Genome sequencing.</title>
        <authorList>
            <person name="Ghodhbane-Gtari F."/>
            <person name="Swanson E."/>
            <person name="Gueddou A."/>
            <person name="Hezbri K."/>
            <person name="Ktari K."/>
            <person name="Nouioui I."/>
            <person name="Morris K."/>
            <person name="Simpson S."/>
            <person name="Abebe-Akele F."/>
            <person name="Thomas K."/>
            <person name="Gtari M."/>
            <person name="Tisa L.S."/>
        </authorList>
    </citation>
    <scope>NUCLEOTIDE SEQUENCE [LARGE SCALE GENOMIC DNA]</scope>
    <source>
        <strain evidence="4">NRRL B-16386</strain>
    </source>
</reference>